<dbReference type="Proteomes" id="UP001385951">
    <property type="component" value="Unassembled WGS sequence"/>
</dbReference>
<dbReference type="EMBL" id="JASBNA010000005">
    <property type="protein sequence ID" value="KAK7691736.1"/>
    <property type="molecule type" value="Genomic_DNA"/>
</dbReference>
<gene>
    <name evidence="3" type="ORF">QCA50_005136</name>
</gene>
<name>A0AAW0GG47_9APHY</name>
<proteinExistence type="predicted"/>
<keyword evidence="4" id="KW-1185">Reference proteome</keyword>
<organism evidence="3 4">
    <name type="scientific">Cerrena zonata</name>
    <dbReference type="NCBI Taxonomy" id="2478898"/>
    <lineage>
        <taxon>Eukaryota</taxon>
        <taxon>Fungi</taxon>
        <taxon>Dikarya</taxon>
        <taxon>Basidiomycota</taxon>
        <taxon>Agaricomycotina</taxon>
        <taxon>Agaricomycetes</taxon>
        <taxon>Polyporales</taxon>
        <taxon>Cerrenaceae</taxon>
        <taxon>Cerrena</taxon>
    </lineage>
</organism>
<evidence type="ECO:0000313" key="3">
    <source>
        <dbReference type="EMBL" id="KAK7691736.1"/>
    </source>
</evidence>
<feature type="signal peptide" evidence="2">
    <location>
        <begin position="1"/>
        <end position="19"/>
    </location>
</feature>
<dbReference type="InterPro" id="IPR052953">
    <property type="entry name" value="Ser-rich/MCO-related"/>
</dbReference>
<keyword evidence="1" id="KW-1133">Transmembrane helix</keyword>
<keyword evidence="1" id="KW-0812">Transmembrane</keyword>
<feature type="transmembrane region" description="Helical" evidence="1">
    <location>
        <begin position="243"/>
        <end position="265"/>
    </location>
</feature>
<evidence type="ECO:0000313" key="4">
    <source>
        <dbReference type="Proteomes" id="UP001385951"/>
    </source>
</evidence>
<evidence type="ECO:0000256" key="1">
    <source>
        <dbReference type="SAM" id="Phobius"/>
    </source>
</evidence>
<reference evidence="3 4" key="1">
    <citation type="submission" date="2022-09" db="EMBL/GenBank/DDBJ databases">
        <authorList>
            <person name="Palmer J.M."/>
        </authorList>
    </citation>
    <scope>NUCLEOTIDE SEQUENCE [LARGE SCALE GENOMIC DNA]</scope>
    <source>
        <strain evidence="3 4">DSM 7382</strain>
    </source>
</reference>
<keyword evidence="1" id="KW-0472">Membrane</keyword>
<comment type="caution">
    <text evidence="3">The sequence shown here is derived from an EMBL/GenBank/DDBJ whole genome shotgun (WGS) entry which is preliminary data.</text>
</comment>
<sequence>MGIGTFLIAFATLVSIAFGNVTPRKVYNVAVSNRVGALEFVPKQIMANPGDQIHFQFWPKCHYVTQSSFANPCTKLTNGFDTGFVPVLASQRVPTKIPYKVFEVTDTKPRWFYCRQANYCSKGMVFAVNPTNAYFDKFQSKAIDQAGISAKNVSSNISVRPKVCSPRDIAKSALLDEEGPVNGIFTCKYSYAGTCQYQDGRLHSGSKYCPPQTSGPSDVTGELGDDDDDIQPIDFSTLLRNSWIIIGLLASVFLLSVSFVTAILVRRRRQRRDFAYSKVSMPKVIQDEEKPMTSKQYSDI</sequence>
<dbReference type="AlphaFoldDB" id="A0AAW0GG47"/>
<dbReference type="CDD" id="cd00920">
    <property type="entry name" value="Cupredoxin"/>
    <property type="match status" value="1"/>
</dbReference>
<dbReference type="InterPro" id="IPR008972">
    <property type="entry name" value="Cupredoxin"/>
</dbReference>
<feature type="chain" id="PRO_5043553015" evidence="2">
    <location>
        <begin position="20"/>
        <end position="300"/>
    </location>
</feature>
<protein>
    <submittedName>
        <fullName evidence="3">Uncharacterized protein</fullName>
    </submittedName>
</protein>
<dbReference type="PANTHER" id="PTHR34883:SF4">
    <property type="entry name" value="CUPREDOXIN"/>
    <property type="match status" value="1"/>
</dbReference>
<dbReference type="Gene3D" id="2.60.40.420">
    <property type="entry name" value="Cupredoxins - blue copper proteins"/>
    <property type="match status" value="1"/>
</dbReference>
<evidence type="ECO:0000256" key="2">
    <source>
        <dbReference type="SAM" id="SignalP"/>
    </source>
</evidence>
<keyword evidence="2" id="KW-0732">Signal</keyword>
<dbReference type="PANTHER" id="PTHR34883">
    <property type="entry name" value="SERINE-RICH PROTEIN, PUTATIVE-RELATED-RELATED"/>
    <property type="match status" value="1"/>
</dbReference>
<accession>A0AAW0GG47</accession>
<dbReference type="SUPFAM" id="SSF49503">
    <property type="entry name" value="Cupredoxins"/>
    <property type="match status" value="1"/>
</dbReference>